<comment type="caution">
    <text evidence="1">The sequence shown here is derived from an EMBL/GenBank/DDBJ whole genome shotgun (WGS) entry which is preliminary data.</text>
</comment>
<evidence type="ECO:0000313" key="1">
    <source>
        <dbReference type="EMBL" id="RJT11995.1"/>
    </source>
</evidence>
<gene>
    <name evidence="1" type="ORF">D5396_16010</name>
</gene>
<sequence>MLLAGCTSAPHSTAPAIIYVGCPAVSPCPVPSAQPATNGDLSADILQLESALLNCGLQVEAIKTCQEAQHAKTESTATTAD</sequence>
<keyword evidence="2" id="KW-1185">Reference proteome</keyword>
<proteinExistence type="predicted"/>
<name>A0ABX9NXV5_9GAMM</name>
<reference evidence="1 2" key="1">
    <citation type="submission" date="2018-09" db="EMBL/GenBank/DDBJ databases">
        <authorList>
            <person name="Le Fleche-Mateos A."/>
        </authorList>
    </citation>
    <scope>NUCLEOTIDE SEQUENCE [LARGE SCALE GENOMIC DNA]</scope>
    <source>
        <strain evidence="1 2">DSM 30078</strain>
    </source>
</reference>
<dbReference type="Proteomes" id="UP000284119">
    <property type="component" value="Unassembled WGS sequence"/>
</dbReference>
<dbReference type="InterPro" id="IPR047737">
    <property type="entry name" value="LysC"/>
</dbReference>
<dbReference type="InterPro" id="IPR058979">
    <property type="entry name" value="LysC-like"/>
</dbReference>
<dbReference type="EMBL" id="RAHG01000007">
    <property type="protein sequence ID" value="RJT11995.1"/>
    <property type="molecule type" value="Genomic_DNA"/>
</dbReference>
<dbReference type="Pfam" id="PF23793">
    <property type="entry name" value="LysC"/>
    <property type="match status" value="1"/>
</dbReference>
<protein>
    <submittedName>
        <fullName evidence="1">Holin</fullName>
    </submittedName>
</protein>
<evidence type="ECO:0000313" key="2">
    <source>
        <dbReference type="Proteomes" id="UP000284119"/>
    </source>
</evidence>
<dbReference type="NCBIfam" id="NF038368">
    <property type="entry name" value="P2_Rz1"/>
    <property type="match status" value="1"/>
</dbReference>
<organism evidence="1 2">
    <name type="scientific">Rahnella inusitata</name>
    <dbReference type="NCBI Taxonomy" id="58169"/>
    <lineage>
        <taxon>Bacteria</taxon>
        <taxon>Pseudomonadati</taxon>
        <taxon>Pseudomonadota</taxon>
        <taxon>Gammaproteobacteria</taxon>
        <taxon>Enterobacterales</taxon>
        <taxon>Yersiniaceae</taxon>
        <taxon>Rahnella</taxon>
    </lineage>
</organism>
<accession>A0ABX9NXV5</accession>